<feature type="transmembrane region" description="Helical" evidence="7">
    <location>
        <begin position="169"/>
        <end position="187"/>
    </location>
</feature>
<feature type="transmembrane region" description="Helical" evidence="7">
    <location>
        <begin position="357"/>
        <end position="376"/>
    </location>
</feature>
<comment type="subcellular location">
    <subcellularLocation>
        <location evidence="1">Cell membrane</location>
        <topology evidence="1">Multi-pass membrane protein</topology>
    </subcellularLocation>
</comment>
<evidence type="ECO:0000256" key="1">
    <source>
        <dbReference type="ARBA" id="ARBA00004651"/>
    </source>
</evidence>
<dbReference type="RefSeq" id="WP_323195582.1">
    <property type="nucleotide sequence ID" value="NZ_JAYGHG010000008.1"/>
</dbReference>
<evidence type="ECO:0000313" key="9">
    <source>
        <dbReference type="EMBL" id="MEA5581250.1"/>
    </source>
</evidence>
<evidence type="ECO:0000256" key="5">
    <source>
        <dbReference type="ARBA" id="ARBA00022989"/>
    </source>
</evidence>
<sequence length="389" mass="44109">MTTMVVVRCNIKRMLVNSSQNKKLLGIDIFRGIAAYGVVLIHGLGDMSRDENSLIVTNFFLAFCVPFFLATSLYLSRKSLLSQDRKTYIINRTKRIIIPYFAWSLIYFLARLLGSLIGNKDSFNKLIADPINLIFFGSSSLQLYFLPMLFCGVLAAIPITTFLAKIKNNLLVILCFFLSIWLFDLIVETGNDFVLGEGLAFQNLIDISVLTNFGIFQLIRVILVILAWIIRCTPYIIFSFIINDFPIFQKMHDYFSNSHKIFHNQLILLFLLPIFFGIFMLSNLEIAYFLLPYITLIYAILVSGLISTNAILSLIAKKLGYFSFGIYLFHALITAGFLPIIVKIYPQFGNIQLSPLMLILSSGIIFFVSLTVTYFISLNKTAARILLAA</sequence>
<name>A0ABU5UDQ9_9CYAN</name>
<feature type="transmembrane region" description="Helical" evidence="7">
    <location>
        <begin position="207"/>
        <end position="230"/>
    </location>
</feature>
<dbReference type="InterPro" id="IPR002656">
    <property type="entry name" value="Acyl_transf_3_dom"/>
</dbReference>
<feature type="transmembrane region" description="Helical" evidence="7">
    <location>
        <begin position="24"/>
        <end position="43"/>
    </location>
</feature>
<feature type="transmembrane region" description="Helical" evidence="7">
    <location>
        <begin position="324"/>
        <end position="345"/>
    </location>
</feature>
<keyword evidence="10" id="KW-1185">Reference proteome</keyword>
<comment type="similarity">
    <text evidence="2">Belongs to the acyltransferase 3 family.</text>
</comment>
<dbReference type="EC" id="2.3.1.-" evidence="9"/>
<dbReference type="PANTHER" id="PTHR40074">
    <property type="entry name" value="O-ACETYLTRANSFERASE WECH"/>
    <property type="match status" value="1"/>
</dbReference>
<evidence type="ECO:0000256" key="3">
    <source>
        <dbReference type="ARBA" id="ARBA00022475"/>
    </source>
</evidence>
<dbReference type="Pfam" id="PF01757">
    <property type="entry name" value="Acyl_transf_3"/>
    <property type="match status" value="1"/>
</dbReference>
<gene>
    <name evidence="9" type="ORF">VB620_07845</name>
</gene>
<dbReference type="PANTHER" id="PTHR40074:SF2">
    <property type="entry name" value="O-ACETYLTRANSFERASE WECH"/>
    <property type="match status" value="1"/>
</dbReference>
<proteinExistence type="inferred from homology"/>
<evidence type="ECO:0000256" key="4">
    <source>
        <dbReference type="ARBA" id="ARBA00022692"/>
    </source>
</evidence>
<keyword evidence="5 7" id="KW-1133">Transmembrane helix</keyword>
<evidence type="ECO:0000313" key="10">
    <source>
        <dbReference type="Proteomes" id="UP001302120"/>
    </source>
</evidence>
<evidence type="ECO:0000256" key="7">
    <source>
        <dbReference type="SAM" id="Phobius"/>
    </source>
</evidence>
<feature type="domain" description="Acyltransferase 3" evidence="8">
    <location>
        <begin position="25"/>
        <end position="376"/>
    </location>
</feature>
<keyword evidence="9" id="KW-0012">Acyltransferase</keyword>
<keyword evidence="6 7" id="KW-0472">Membrane</keyword>
<feature type="transmembrane region" description="Helical" evidence="7">
    <location>
        <begin position="290"/>
        <end position="312"/>
    </location>
</feature>
<dbReference type="GO" id="GO:0016746">
    <property type="term" value="F:acyltransferase activity"/>
    <property type="evidence" value="ECO:0007669"/>
    <property type="project" value="UniProtKB-KW"/>
</dbReference>
<organism evidence="9 10">
    <name type="scientific">Nodularia harveyana UHCC-0300</name>
    <dbReference type="NCBI Taxonomy" id="2974287"/>
    <lineage>
        <taxon>Bacteria</taxon>
        <taxon>Bacillati</taxon>
        <taxon>Cyanobacteriota</taxon>
        <taxon>Cyanophyceae</taxon>
        <taxon>Nostocales</taxon>
        <taxon>Nodulariaceae</taxon>
        <taxon>Nodularia</taxon>
    </lineage>
</organism>
<keyword evidence="4 7" id="KW-0812">Transmembrane</keyword>
<accession>A0ABU5UDQ9</accession>
<evidence type="ECO:0000256" key="6">
    <source>
        <dbReference type="ARBA" id="ARBA00023136"/>
    </source>
</evidence>
<keyword evidence="9" id="KW-0808">Transferase</keyword>
<protein>
    <submittedName>
        <fullName evidence="9">Acyltransferase</fullName>
        <ecNumber evidence="9">2.3.1.-</ecNumber>
    </submittedName>
</protein>
<feature type="transmembrane region" description="Helical" evidence="7">
    <location>
        <begin position="55"/>
        <end position="75"/>
    </location>
</feature>
<keyword evidence="3" id="KW-1003">Cell membrane</keyword>
<comment type="caution">
    <text evidence="9">The sequence shown here is derived from an EMBL/GenBank/DDBJ whole genome shotgun (WGS) entry which is preliminary data.</text>
</comment>
<evidence type="ECO:0000259" key="8">
    <source>
        <dbReference type="Pfam" id="PF01757"/>
    </source>
</evidence>
<reference evidence="9 10" key="1">
    <citation type="submission" date="2023-12" db="EMBL/GenBank/DDBJ databases">
        <title>Baltic Sea Cyanobacteria.</title>
        <authorList>
            <person name="Delbaje E."/>
            <person name="Fewer D.P."/>
            <person name="Shishido T.K."/>
        </authorList>
    </citation>
    <scope>NUCLEOTIDE SEQUENCE [LARGE SCALE GENOMIC DNA]</scope>
    <source>
        <strain evidence="9 10">UHCC-0300</strain>
    </source>
</reference>
<feature type="transmembrane region" description="Helical" evidence="7">
    <location>
        <begin position="266"/>
        <end position="284"/>
    </location>
</feature>
<dbReference type="Proteomes" id="UP001302120">
    <property type="component" value="Unassembled WGS sequence"/>
</dbReference>
<dbReference type="EMBL" id="JAYGHG010000008">
    <property type="protein sequence ID" value="MEA5581250.1"/>
    <property type="molecule type" value="Genomic_DNA"/>
</dbReference>
<evidence type="ECO:0000256" key="2">
    <source>
        <dbReference type="ARBA" id="ARBA00007400"/>
    </source>
</evidence>
<feature type="transmembrane region" description="Helical" evidence="7">
    <location>
        <begin position="96"/>
        <end position="113"/>
    </location>
</feature>
<feature type="transmembrane region" description="Helical" evidence="7">
    <location>
        <begin position="133"/>
        <end position="157"/>
    </location>
</feature>